<dbReference type="FunFam" id="3.30.200.20:FF:000172">
    <property type="entry name" value="cyclin-dependent kinase G-2 isoform X1"/>
    <property type="match status" value="1"/>
</dbReference>
<dbReference type="PANTHER" id="PTHR24056:SF107">
    <property type="entry name" value="CYCLIN-DEPENDENT KINASE 11A-RELATED"/>
    <property type="match status" value="1"/>
</dbReference>
<protein>
    <recommendedName>
        <fullName evidence="2">cyclin-dependent kinase</fullName>
        <ecNumber evidence="2">2.7.11.22</ecNumber>
    </recommendedName>
</protein>
<keyword evidence="7" id="KW-0418">Kinase</keyword>
<dbReference type="InterPro" id="IPR045267">
    <property type="entry name" value="CDK11/PITSLRE_STKc"/>
</dbReference>
<reference evidence="13" key="1">
    <citation type="submission" date="2022-12" db="EMBL/GenBank/DDBJ databases">
        <title>Draft genome assemblies for two species of Escallonia (Escalloniales).</title>
        <authorList>
            <person name="Chanderbali A."/>
            <person name="Dervinis C."/>
            <person name="Anghel I."/>
            <person name="Soltis D."/>
            <person name="Soltis P."/>
            <person name="Zapata F."/>
        </authorList>
    </citation>
    <scope>NUCLEOTIDE SEQUENCE</scope>
    <source>
        <strain evidence="13">UCBG64.0493</strain>
        <tissue evidence="13">Leaf</tissue>
    </source>
</reference>
<dbReference type="SMART" id="SM00220">
    <property type="entry name" value="S_TKc"/>
    <property type="match status" value="1"/>
</dbReference>
<comment type="catalytic activity">
    <reaction evidence="10">
        <text>L-seryl-[protein] + ATP = O-phospho-L-seryl-[protein] + ADP + H(+)</text>
        <dbReference type="Rhea" id="RHEA:17989"/>
        <dbReference type="Rhea" id="RHEA-COMP:9863"/>
        <dbReference type="Rhea" id="RHEA-COMP:11604"/>
        <dbReference type="ChEBI" id="CHEBI:15378"/>
        <dbReference type="ChEBI" id="CHEBI:29999"/>
        <dbReference type="ChEBI" id="CHEBI:30616"/>
        <dbReference type="ChEBI" id="CHEBI:83421"/>
        <dbReference type="ChEBI" id="CHEBI:456216"/>
        <dbReference type="EC" id="2.7.11.22"/>
    </reaction>
</comment>
<dbReference type="PROSITE" id="PS00108">
    <property type="entry name" value="PROTEIN_KINASE_ST"/>
    <property type="match status" value="1"/>
</dbReference>
<dbReference type="GO" id="GO:0005524">
    <property type="term" value="F:ATP binding"/>
    <property type="evidence" value="ECO:0007669"/>
    <property type="project" value="UniProtKB-KW"/>
</dbReference>
<keyword evidence="4" id="KW-0597">Phosphoprotein</keyword>
<evidence type="ECO:0000256" key="11">
    <source>
        <dbReference type="SAM" id="MobiDB-lite"/>
    </source>
</evidence>
<evidence type="ECO:0000256" key="6">
    <source>
        <dbReference type="ARBA" id="ARBA00022741"/>
    </source>
</evidence>
<dbReference type="GO" id="GO:0010556">
    <property type="term" value="P:regulation of macromolecule biosynthetic process"/>
    <property type="evidence" value="ECO:0007669"/>
    <property type="project" value="UniProtKB-ARBA"/>
</dbReference>
<evidence type="ECO:0000256" key="9">
    <source>
        <dbReference type="ARBA" id="ARBA00047811"/>
    </source>
</evidence>
<dbReference type="AlphaFoldDB" id="A0AA88XBI8"/>
<sequence length="606" mass="67602">MAAGRYQVSSKRDLYVSRKERESHRYKNGYHDHQASTDRSSYDAKVVGRGTDARRRRDGFDGRWGSTDVIGDNGTIKKRKISPITSMRDAKEVRISSKSRVVPRSSPFLPLSVPKSVSQFPDIILDGQIGGYLVGATQIGGLQISPAEPGSTVTMDACSDFIASSTSEVCRSIDHVVDTLERVQSEEPNISTSKWASLQISSDSNISSPESGEFLREGTEDETEKAGSSASGDYTPAKGLGNDDDDVMETDDKCCDVARISELESEDEDDGICRIQAPAVPKYRRINMLHGCRSVFEYEKLNKINEGTYGVVYRAKVKKTGDIVALKRVKMAEDTEGFPVSSLREINLLMSLNHPSIVEVREVVMDANLDGVYMVMEYMEHDLKGLMANMKHRLGQGEVKYLMLQLLQGVKFLHDNWVLHRDLKASNLLLNNDGELKICDFGLSRQYGSLLKPYTPLVVTLWYRAPELLLGAKQYSTAIDMWSVGCIMAEMLTQVPLFDGKNEIEQLHKIFKTLGTPDEMTWPGLSTLPGGKVTFAKQPNQLRSKFPSYVSYGSPIITEKGFDLLSKLLTYDPAKLLLQRITAEDALNHDWFHKDSVPMSKPTFSC</sequence>
<feature type="compositionally biased region" description="Basic and acidic residues" evidence="11">
    <location>
        <begin position="10"/>
        <end position="42"/>
    </location>
</feature>
<comment type="similarity">
    <text evidence="1">Belongs to the protein kinase superfamily. CMGC Ser/Thr protein kinase family. CDC2/CDKX subfamily.</text>
</comment>
<feature type="region of interest" description="Disordered" evidence="11">
    <location>
        <begin position="1"/>
        <end position="59"/>
    </location>
</feature>
<evidence type="ECO:0000259" key="12">
    <source>
        <dbReference type="PROSITE" id="PS50011"/>
    </source>
</evidence>
<dbReference type="Pfam" id="PF00069">
    <property type="entry name" value="Pkinase"/>
    <property type="match status" value="1"/>
</dbReference>
<keyword evidence="8" id="KW-0067">ATP-binding</keyword>
<feature type="compositionally biased region" description="Low complexity" evidence="11">
    <location>
        <begin position="197"/>
        <end position="211"/>
    </location>
</feature>
<keyword evidence="5" id="KW-0808">Transferase</keyword>
<dbReference type="GO" id="GO:0005634">
    <property type="term" value="C:nucleus"/>
    <property type="evidence" value="ECO:0007669"/>
    <property type="project" value="UniProtKB-ARBA"/>
</dbReference>
<keyword evidence="3" id="KW-0723">Serine/threonine-protein kinase</keyword>
<dbReference type="EMBL" id="JAVXUP010000008">
    <property type="protein sequence ID" value="KAK3043299.1"/>
    <property type="molecule type" value="Genomic_DNA"/>
</dbReference>
<evidence type="ECO:0000256" key="1">
    <source>
        <dbReference type="ARBA" id="ARBA00006485"/>
    </source>
</evidence>
<proteinExistence type="inferred from homology"/>
<dbReference type="EC" id="2.7.11.22" evidence="2"/>
<dbReference type="Gene3D" id="3.30.200.20">
    <property type="entry name" value="Phosphorylase Kinase, domain 1"/>
    <property type="match status" value="1"/>
</dbReference>
<dbReference type="FunFam" id="1.10.510.10:FF:000211">
    <property type="entry name" value="Cyclin-dependent kinase G-2"/>
    <property type="match status" value="1"/>
</dbReference>
<evidence type="ECO:0000313" key="13">
    <source>
        <dbReference type="EMBL" id="KAK3043299.1"/>
    </source>
</evidence>
<evidence type="ECO:0000313" key="14">
    <source>
        <dbReference type="Proteomes" id="UP001188597"/>
    </source>
</evidence>
<gene>
    <name evidence="13" type="ORF">RJ639_002542</name>
</gene>
<dbReference type="Proteomes" id="UP001188597">
    <property type="component" value="Unassembled WGS sequence"/>
</dbReference>
<feature type="region of interest" description="Disordered" evidence="11">
    <location>
        <begin position="194"/>
        <end position="247"/>
    </location>
</feature>
<dbReference type="SUPFAM" id="SSF56112">
    <property type="entry name" value="Protein kinase-like (PK-like)"/>
    <property type="match status" value="1"/>
</dbReference>
<evidence type="ECO:0000256" key="10">
    <source>
        <dbReference type="ARBA" id="ARBA00048367"/>
    </source>
</evidence>
<feature type="domain" description="Protein kinase" evidence="12">
    <location>
        <begin position="298"/>
        <end position="592"/>
    </location>
</feature>
<dbReference type="InterPro" id="IPR011009">
    <property type="entry name" value="Kinase-like_dom_sf"/>
</dbReference>
<evidence type="ECO:0000256" key="7">
    <source>
        <dbReference type="ARBA" id="ARBA00022777"/>
    </source>
</evidence>
<dbReference type="InterPro" id="IPR050108">
    <property type="entry name" value="CDK"/>
</dbReference>
<evidence type="ECO:0000256" key="3">
    <source>
        <dbReference type="ARBA" id="ARBA00022527"/>
    </source>
</evidence>
<comment type="catalytic activity">
    <reaction evidence="9">
        <text>L-threonyl-[protein] + ATP = O-phospho-L-threonyl-[protein] + ADP + H(+)</text>
        <dbReference type="Rhea" id="RHEA:46608"/>
        <dbReference type="Rhea" id="RHEA-COMP:11060"/>
        <dbReference type="Rhea" id="RHEA-COMP:11605"/>
        <dbReference type="ChEBI" id="CHEBI:15378"/>
        <dbReference type="ChEBI" id="CHEBI:30013"/>
        <dbReference type="ChEBI" id="CHEBI:30616"/>
        <dbReference type="ChEBI" id="CHEBI:61977"/>
        <dbReference type="ChEBI" id="CHEBI:456216"/>
        <dbReference type="EC" id="2.7.11.22"/>
    </reaction>
</comment>
<dbReference type="GO" id="GO:0004693">
    <property type="term" value="F:cyclin-dependent protein serine/threonine kinase activity"/>
    <property type="evidence" value="ECO:0007669"/>
    <property type="project" value="UniProtKB-EC"/>
</dbReference>
<dbReference type="GO" id="GO:0080090">
    <property type="term" value="P:regulation of primary metabolic process"/>
    <property type="evidence" value="ECO:0007669"/>
    <property type="project" value="UniProtKB-ARBA"/>
</dbReference>
<evidence type="ECO:0000256" key="2">
    <source>
        <dbReference type="ARBA" id="ARBA00012425"/>
    </source>
</evidence>
<dbReference type="CDD" id="cd07843">
    <property type="entry name" value="STKc_CDC2L1"/>
    <property type="match status" value="1"/>
</dbReference>
<comment type="caution">
    <text evidence="13">The sequence shown here is derived from an EMBL/GenBank/DDBJ whole genome shotgun (WGS) entry which is preliminary data.</text>
</comment>
<evidence type="ECO:0000256" key="4">
    <source>
        <dbReference type="ARBA" id="ARBA00022553"/>
    </source>
</evidence>
<dbReference type="PANTHER" id="PTHR24056">
    <property type="entry name" value="CELL DIVISION PROTEIN KINASE"/>
    <property type="match status" value="1"/>
</dbReference>
<organism evidence="13 14">
    <name type="scientific">Escallonia herrerae</name>
    <dbReference type="NCBI Taxonomy" id="1293975"/>
    <lineage>
        <taxon>Eukaryota</taxon>
        <taxon>Viridiplantae</taxon>
        <taxon>Streptophyta</taxon>
        <taxon>Embryophyta</taxon>
        <taxon>Tracheophyta</taxon>
        <taxon>Spermatophyta</taxon>
        <taxon>Magnoliopsida</taxon>
        <taxon>eudicotyledons</taxon>
        <taxon>Gunneridae</taxon>
        <taxon>Pentapetalae</taxon>
        <taxon>asterids</taxon>
        <taxon>campanulids</taxon>
        <taxon>Escalloniales</taxon>
        <taxon>Escalloniaceae</taxon>
        <taxon>Escallonia</taxon>
    </lineage>
</organism>
<dbReference type="PROSITE" id="PS50011">
    <property type="entry name" value="PROTEIN_KINASE_DOM"/>
    <property type="match status" value="1"/>
</dbReference>
<dbReference type="InterPro" id="IPR008271">
    <property type="entry name" value="Ser/Thr_kinase_AS"/>
</dbReference>
<dbReference type="InterPro" id="IPR000719">
    <property type="entry name" value="Prot_kinase_dom"/>
</dbReference>
<dbReference type="Gene3D" id="1.10.510.10">
    <property type="entry name" value="Transferase(Phosphotransferase) domain 1"/>
    <property type="match status" value="1"/>
</dbReference>
<evidence type="ECO:0000256" key="5">
    <source>
        <dbReference type="ARBA" id="ARBA00022679"/>
    </source>
</evidence>
<evidence type="ECO:0000256" key="8">
    <source>
        <dbReference type="ARBA" id="ARBA00022840"/>
    </source>
</evidence>
<accession>A0AA88XBI8</accession>
<keyword evidence="6" id="KW-0547">Nucleotide-binding</keyword>
<name>A0AA88XBI8_9ASTE</name>
<keyword evidence="14" id="KW-1185">Reference proteome</keyword>
<dbReference type="GO" id="GO:0007346">
    <property type="term" value="P:regulation of mitotic cell cycle"/>
    <property type="evidence" value="ECO:0007669"/>
    <property type="project" value="TreeGrafter"/>
</dbReference>